<keyword evidence="3" id="KW-1185">Reference proteome</keyword>
<gene>
    <name evidence="2" type="ORF">GON05_06250</name>
</gene>
<accession>A0ABW9U5G8</accession>
<proteinExistence type="predicted"/>
<sequence length="33" mass="3763">MPNNSECGRTEIYPFCGYDGSKYAIECFLCSYT</sequence>
<dbReference type="Pfam" id="PF00050">
    <property type="entry name" value="Kazal_1"/>
    <property type="match status" value="1"/>
</dbReference>
<feature type="domain" description="Kazal-like" evidence="1">
    <location>
        <begin position="6"/>
        <end position="32"/>
    </location>
</feature>
<dbReference type="InterPro" id="IPR002350">
    <property type="entry name" value="Kazal_dom"/>
</dbReference>
<organism evidence="2 3">
    <name type="scientific">Paenibacillus anseongense</name>
    <dbReference type="NCBI Taxonomy" id="2682845"/>
    <lineage>
        <taxon>Bacteria</taxon>
        <taxon>Bacillati</taxon>
        <taxon>Bacillota</taxon>
        <taxon>Bacilli</taxon>
        <taxon>Bacillales</taxon>
        <taxon>Paenibacillaceae</taxon>
        <taxon>Paenibacillus</taxon>
    </lineage>
</organism>
<evidence type="ECO:0000313" key="3">
    <source>
        <dbReference type="Proteomes" id="UP000467637"/>
    </source>
</evidence>
<evidence type="ECO:0000313" key="2">
    <source>
        <dbReference type="EMBL" id="MVQ34251.1"/>
    </source>
</evidence>
<dbReference type="SUPFAM" id="SSF100895">
    <property type="entry name" value="Kazal-type serine protease inhibitors"/>
    <property type="match status" value="1"/>
</dbReference>
<name>A0ABW9U5G8_9BACL</name>
<dbReference type="Proteomes" id="UP000467637">
    <property type="component" value="Unassembled WGS sequence"/>
</dbReference>
<dbReference type="EMBL" id="WSEM01000006">
    <property type="protein sequence ID" value="MVQ34251.1"/>
    <property type="molecule type" value="Genomic_DNA"/>
</dbReference>
<dbReference type="InterPro" id="IPR036058">
    <property type="entry name" value="Kazal_dom_sf"/>
</dbReference>
<dbReference type="RefSeq" id="WP_181646528.1">
    <property type="nucleotide sequence ID" value="NZ_WSEM01000006.1"/>
</dbReference>
<comment type="caution">
    <text evidence="2">The sequence shown here is derived from an EMBL/GenBank/DDBJ whole genome shotgun (WGS) entry which is preliminary data.</text>
</comment>
<reference evidence="2 3" key="1">
    <citation type="submission" date="2019-12" db="EMBL/GenBank/DDBJ databases">
        <authorList>
            <person name="Huq M.A."/>
        </authorList>
    </citation>
    <scope>NUCLEOTIDE SEQUENCE [LARGE SCALE GENOMIC DNA]</scope>
    <source>
        <strain evidence="2 3">MAH-34</strain>
    </source>
</reference>
<evidence type="ECO:0000259" key="1">
    <source>
        <dbReference type="Pfam" id="PF00050"/>
    </source>
</evidence>
<protein>
    <recommendedName>
        <fullName evidence="1">Kazal-like domain-containing protein</fullName>
    </recommendedName>
</protein>